<name>A0A915HNA4_ROMCU</name>
<reference evidence="2" key="1">
    <citation type="submission" date="2022-11" db="UniProtKB">
        <authorList>
            <consortium name="WormBaseParasite"/>
        </authorList>
    </citation>
    <scope>IDENTIFICATION</scope>
</reference>
<proteinExistence type="predicted"/>
<dbReference type="Proteomes" id="UP000887565">
    <property type="component" value="Unplaced"/>
</dbReference>
<protein>
    <submittedName>
        <fullName evidence="2">Protein Churchill</fullName>
    </submittedName>
</protein>
<evidence type="ECO:0000313" key="2">
    <source>
        <dbReference type="WBParaSite" id="nRc.2.0.1.t02975-RA"/>
    </source>
</evidence>
<accession>A0A915HNA4</accession>
<evidence type="ECO:0000313" key="1">
    <source>
        <dbReference type="Proteomes" id="UP000887565"/>
    </source>
</evidence>
<dbReference type="AlphaFoldDB" id="A0A915HNA4"/>
<sequence>MEENCMHCSTALGYKKDFYKKLTNTGDQEIKNFDCENANLLLLYEADKPNFDLQQTSAPQKHEKLHDRYL</sequence>
<keyword evidence="1" id="KW-1185">Reference proteome</keyword>
<organism evidence="1 2">
    <name type="scientific">Romanomermis culicivorax</name>
    <name type="common">Nematode worm</name>
    <dbReference type="NCBI Taxonomy" id="13658"/>
    <lineage>
        <taxon>Eukaryota</taxon>
        <taxon>Metazoa</taxon>
        <taxon>Ecdysozoa</taxon>
        <taxon>Nematoda</taxon>
        <taxon>Enoplea</taxon>
        <taxon>Dorylaimia</taxon>
        <taxon>Mermithida</taxon>
        <taxon>Mermithoidea</taxon>
        <taxon>Mermithidae</taxon>
        <taxon>Romanomermis</taxon>
    </lineage>
</organism>
<dbReference type="WBParaSite" id="nRc.2.0.1.t02975-RA">
    <property type="protein sequence ID" value="nRc.2.0.1.t02975-RA"/>
    <property type="gene ID" value="nRc.2.0.1.g02975"/>
</dbReference>